<keyword evidence="1" id="KW-1133">Transmembrane helix</keyword>
<accession>A0A074LK01</accession>
<protein>
    <submittedName>
        <fullName evidence="2">Membrane protein</fullName>
    </submittedName>
</protein>
<dbReference type="Pfam" id="PF10002">
    <property type="entry name" value="DUF2243"/>
    <property type="match status" value="1"/>
</dbReference>
<feature type="transmembrane region" description="Helical" evidence="1">
    <location>
        <begin position="88"/>
        <end position="106"/>
    </location>
</feature>
<dbReference type="EMBL" id="JMIH01000016">
    <property type="protein sequence ID" value="KEO74107.1"/>
    <property type="molecule type" value="Genomic_DNA"/>
</dbReference>
<dbReference type="InterPro" id="IPR018719">
    <property type="entry name" value="DUF2243_membrane"/>
</dbReference>
<dbReference type="AlphaFoldDB" id="A0A074LK01"/>
<dbReference type="RefSeq" id="WP_035072910.1">
    <property type="nucleotide sequence ID" value="NZ_JMIH01000016.1"/>
</dbReference>
<evidence type="ECO:0000313" key="3">
    <source>
        <dbReference type="Proteomes" id="UP000027821"/>
    </source>
</evidence>
<feature type="transmembrane region" description="Helical" evidence="1">
    <location>
        <begin position="126"/>
        <end position="144"/>
    </location>
</feature>
<name>A0A074LK01_9BACT</name>
<keyword evidence="3" id="KW-1185">Reference proteome</keyword>
<sequence length="157" mass="17738">MHNQHKTPNPTKSLWGAVLIGIGVMAAVDTIIFHQILSWHHFYDLSTTEVALLSDGILHSAELIALVAGFFILLDLRRNKAMVKKRAWAGYFLGMGGFQLFDGLINHKVLRLHQIRYVDNVLPYDIVWNVTALVLLAIGTYIYYGHERHLSGLNSTQ</sequence>
<organism evidence="2 3">
    <name type="scientific">Anditalea andensis</name>
    <dbReference type="NCBI Taxonomy" id="1048983"/>
    <lineage>
        <taxon>Bacteria</taxon>
        <taxon>Pseudomonadati</taxon>
        <taxon>Bacteroidota</taxon>
        <taxon>Cytophagia</taxon>
        <taxon>Cytophagales</taxon>
        <taxon>Cytophagaceae</taxon>
        <taxon>Anditalea</taxon>
    </lineage>
</organism>
<keyword evidence="1" id="KW-0472">Membrane</keyword>
<proteinExistence type="predicted"/>
<feature type="transmembrane region" description="Helical" evidence="1">
    <location>
        <begin position="14"/>
        <end position="37"/>
    </location>
</feature>
<feature type="transmembrane region" description="Helical" evidence="1">
    <location>
        <begin position="57"/>
        <end position="76"/>
    </location>
</feature>
<reference evidence="2 3" key="1">
    <citation type="submission" date="2014-04" db="EMBL/GenBank/DDBJ databases">
        <title>Characterization and application of a salt tolerant electro-active bacterium.</title>
        <authorList>
            <person name="Yang L."/>
            <person name="Wei S."/>
            <person name="Tay Q.X.M."/>
        </authorList>
    </citation>
    <scope>NUCLEOTIDE SEQUENCE [LARGE SCALE GENOMIC DNA]</scope>
    <source>
        <strain evidence="2 3">LY1</strain>
    </source>
</reference>
<evidence type="ECO:0000256" key="1">
    <source>
        <dbReference type="SAM" id="Phobius"/>
    </source>
</evidence>
<evidence type="ECO:0000313" key="2">
    <source>
        <dbReference type="EMBL" id="KEO74107.1"/>
    </source>
</evidence>
<dbReference type="Proteomes" id="UP000027821">
    <property type="component" value="Unassembled WGS sequence"/>
</dbReference>
<dbReference type="eggNOG" id="COG4329">
    <property type="taxonomic scope" value="Bacteria"/>
</dbReference>
<dbReference type="OrthoDB" id="5190099at2"/>
<gene>
    <name evidence="2" type="ORF">EL17_08155</name>
</gene>
<dbReference type="STRING" id="1048983.EL17_08155"/>
<comment type="caution">
    <text evidence="2">The sequence shown here is derived from an EMBL/GenBank/DDBJ whole genome shotgun (WGS) entry which is preliminary data.</text>
</comment>
<keyword evidence="1" id="KW-0812">Transmembrane</keyword>